<sequence>MSGGGVCTRQRQAVDGAATGAAVSRSDTGEKPEGAGQFQNPFPVLPCMLTAMTDFDSHFPPKNARTHEVCGPSALSFALALAGQLGGTAVWLREAWQGDQINPVGFAPYVDPQQLLLALAPSHLDLLASAEEALRSGSVTLVVMEITKPVGLTEGRRLQLASQHGNAMGLCILPQGMGSNAAQTRWRCSPVFDPDPNADSTLQNWEIIKNKSGTHAAWTVKWNAQTHRINVVSKTAQR</sequence>
<dbReference type="Proteomes" id="UP000249165">
    <property type="component" value="Unassembled WGS sequence"/>
</dbReference>
<dbReference type="InterPro" id="IPR027417">
    <property type="entry name" value="P-loop_NTPase"/>
</dbReference>
<feature type="region of interest" description="Disordered" evidence="1">
    <location>
        <begin position="17"/>
        <end position="39"/>
    </location>
</feature>
<protein>
    <submittedName>
        <fullName evidence="2">Protein ImuA</fullName>
    </submittedName>
</protein>
<reference evidence="2 3" key="1">
    <citation type="submission" date="2018-06" db="EMBL/GenBank/DDBJ databases">
        <title>Genomic Encyclopedia of Archaeal and Bacterial Type Strains, Phase II (KMG-II): from individual species to whole genera.</title>
        <authorList>
            <person name="Goeker M."/>
        </authorList>
    </citation>
    <scope>NUCLEOTIDE SEQUENCE [LARGE SCALE GENOMIC DNA]</scope>
    <source>
        <strain evidence="2 3">DSM 22011</strain>
    </source>
</reference>
<organism evidence="2 3">
    <name type="scientific">Salipiger aestuarii</name>
    <dbReference type="NCBI Taxonomy" id="568098"/>
    <lineage>
        <taxon>Bacteria</taxon>
        <taxon>Pseudomonadati</taxon>
        <taxon>Pseudomonadota</taxon>
        <taxon>Alphaproteobacteria</taxon>
        <taxon>Rhodobacterales</taxon>
        <taxon>Roseobacteraceae</taxon>
        <taxon>Salipiger</taxon>
    </lineage>
</organism>
<keyword evidence="3" id="KW-1185">Reference proteome</keyword>
<dbReference type="Gene3D" id="3.40.50.300">
    <property type="entry name" value="P-loop containing nucleotide triphosphate hydrolases"/>
    <property type="match status" value="1"/>
</dbReference>
<evidence type="ECO:0000313" key="3">
    <source>
        <dbReference type="Proteomes" id="UP000249165"/>
    </source>
</evidence>
<gene>
    <name evidence="2" type="ORF">ATI53_10599</name>
</gene>
<dbReference type="SUPFAM" id="SSF52540">
    <property type="entry name" value="P-loop containing nucleoside triphosphate hydrolases"/>
    <property type="match status" value="1"/>
</dbReference>
<evidence type="ECO:0000313" key="2">
    <source>
        <dbReference type="EMBL" id="RAK10396.1"/>
    </source>
</evidence>
<accession>A0A327XR31</accession>
<name>A0A327XR31_9RHOB</name>
<dbReference type="EMBL" id="QLMG01000059">
    <property type="protein sequence ID" value="RAK10396.1"/>
    <property type="molecule type" value="Genomic_DNA"/>
</dbReference>
<dbReference type="AlphaFoldDB" id="A0A327XR31"/>
<proteinExistence type="predicted"/>
<comment type="caution">
    <text evidence="2">The sequence shown here is derived from an EMBL/GenBank/DDBJ whole genome shotgun (WGS) entry which is preliminary data.</text>
</comment>
<evidence type="ECO:0000256" key="1">
    <source>
        <dbReference type="SAM" id="MobiDB-lite"/>
    </source>
</evidence>